<evidence type="ECO:0000256" key="1">
    <source>
        <dbReference type="SAM" id="MobiDB-lite"/>
    </source>
</evidence>
<evidence type="ECO:0000313" key="3">
    <source>
        <dbReference type="Proteomes" id="UP000193560"/>
    </source>
</evidence>
<dbReference type="OrthoDB" id="18978at2759"/>
<dbReference type="Proteomes" id="UP000193560">
    <property type="component" value="Unassembled WGS sequence"/>
</dbReference>
<dbReference type="STRING" id="90262.A0A1X2IWF1"/>
<proteinExistence type="predicted"/>
<sequence>MIRHEMYNRMVANADDDNDVDNDNDDNDDDENDDNDILMTSITRAYALMFVVSFCQGPVDIDIIQEEMDKVIGELELLMEFPGTLQTSAGQAVALMFESLRSITDKSEDQHQTELNELVHTLRTLTMEQDEDEYMFQDILSTVEDGSQPYHEIEIDGKSFVLDRWCKYPNSNNNINYKMGIVDLTDFRYYIAKIIPLNAFHRYLGHSGLDQHYKVRKKSKRMISWV</sequence>
<evidence type="ECO:0000313" key="2">
    <source>
        <dbReference type="EMBL" id="ORZ23374.1"/>
    </source>
</evidence>
<feature type="region of interest" description="Disordered" evidence="1">
    <location>
        <begin position="12"/>
        <end position="35"/>
    </location>
</feature>
<protein>
    <submittedName>
        <fullName evidence="2">Uncharacterized protein</fullName>
    </submittedName>
</protein>
<feature type="compositionally biased region" description="Acidic residues" evidence="1">
    <location>
        <begin position="14"/>
        <end position="35"/>
    </location>
</feature>
<comment type="caution">
    <text evidence="2">The sequence shown here is derived from an EMBL/GenBank/DDBJ whole genome shotgun (WGS) entry which is preliminary data.</text>
</comment>
<keyword evidence="3" id="KW-1185">Reference proteome</keyword>
<reference evidence="2 3" key="1">
    <citation type="submission" date="2016-07" db="EMBL/GenBank/DDBJ databases">
        <title>Pervasive Adenine N6-methylation of Active Genes in Fungi.</title>
        <authorList>
            <consortium name="DOE Joint Genome Institute"/>
            <person name="Mondo S.J."/>
            <person name="Dannebaum R.O."/>
            <person name="Kuo R.C."/>
            <person name="Labutti K."/>
            <person name="Haridas S."/>
            <person name="Kuo A."/>
            <person name="Salamov A."/>
            <person name="Ahrendt S.R."/>
            <person name="Lipzen A."/>
            <person name="Sullivan W."/>
            <person name="Andreopoulos W.B."/>
            <person name="Clum A."/>
            <person name="Lindquist E."/>
            <person name="Daum C."/>
            <person name="Ramamoorthy G.K."/>
            <person name="Gryganskyi A."/>
            <person name="Culley D."/>
            <person name="Magnuson J.K."/>
            <person name="James T.Y."/>
            <person name="O'Malley M.A."/>
            <person name="Stajich J.E."/>
            <person name="Spatafora J.W."/>
            <person name="Visel A."/>
            <person name="Grigoriev I.V."/>
        </authorList>
    </citation>
    <scope>NUCLEOTIDE SEQUENCE [LARGE SCALE GENOMIC DNA]</scope>
    <source>
        <strain evidence="2 3">NRRL 1336</strain>
    </source>
</reference>
<gene>
    <name evidence="2" type="ORF">BCR42DRAFT_134656</name>
</gene>
<name>A0A1X2IWF1_9FUNG</name>
<accession>A0A1X2IWF1</accession>
<organism evidence="2 3">
    <name type="scientific">Absidia repens</name>
    <dbReference type="NCBI Taxonomy" id="90262"/>
    <lineage>
        <taxon>Eukaryota</taxon>
        <taxon>Fungi</taxon>
        <taxon>Fungi incertae sedis</taxon>
        <taxon>Mucoromycota</taxon>
        <taxon>Mucoromycotina</taxon>
        <taxon>Mucoromycetes</taxon>
        <taxon>Mucorales</taxon>
        <taxon>Cunninghamellaceae</taxon>
        <taxon>Absidia</taxon>
    </lineage>
</organism>
<dbReference type="EMBL" id="MCGE01000003">
    <property type="protein sequence ID" value="ORZ23374.1"/>
    <property type="molecule type" value="Genomic_DNA"/>
</dbReference>
<dbReference type="AlphaFoldDB" id="A0A1X2IWF1"/>